<name>A0A7G5CDM8_WOLPI</name>
<reference evidence="1 2" key="1">
    <citation type="journal article" date="2020" name="Mol. Biol. Evol.">
        <title>Life and death of selfish genes: comparative genomics reveals the dynamic evolution of cytoplasmic incompatibility.</title>
        <authorList>
            <person name="Martinez J."/>
            <person name="Klasson L."/>
            <person name="Welch J."/>
            <person name="Jiggins F.M."/>
        </authorList>
    </citation>
    <scope>NUCLEOTIDE SEQUENCE [LARGE SCALE GENOMIC DNA]</scope>
    <source>
        <strain evidence="1">WNik</strain>
    </source>
</reference>
<protein>
    <submittedName>
        <fullName evidence="1">Uncharacterized protein</fullName>
    </submittedName>
</protein>
<dbReference type="AlphaFoldDB" id="A0A7G5CDM8"/>
<dbReference type="RefSeq" id="WP_182183147.1">
    <property type="nucleotide sequence ID" value="NZ_CP050530.1"/>
</dbReference>
<evidence type="ECO:0000313" key="1">
    <source>
        <dbReference type="EMBL" id="QMV47312.1"/>
    </source>
</evidence>
<dbReference type="EMBL" id="CP050530">
    <property type="protein sequence ID" value="QMV47312.1"/>
    <property type="molecule type" value="Genomic_DNA"/>
</dbReference>
<proteinExistence type="predicted"/>
<accession>A0A7G5CDM8</accession>
<gene>
    <name evidence="1" type="ORF">HC356_04860</name>
</gene>
<sequence>MIENLLTTEFFPPFFVIQEPYYVIPVPRHWDLFFFWMPVSRTGMTRKERWNDNVKCLLLSSK</sequence>
<organism evidence="1 2">
    <name type="scientific">Wolbachia pipientis</name>
    <dbReference type="NCBI Taxonomy" id="955"/>
    <lineage>
        <taxon>Bacteria</taxon>
        <taxon>Pseudomonadati</taxon>
        <taxon>Pseudomonadota</taxon>
        <taxon>Alphaproteobacteria</taxon>
        <taxon>Rickettsiales</taxon>
        <taxon>Anaplasmataceae</taxon>
        <taxon>Wolbachieae</taxon>
        <taxon>Wolbachia</taxon>
    </lineage>
</organism>
<dbReference type="Proteomes" id="UP000515596">
    <property type="component" value="Chromosome"/>
</dbReference>
<evidence type="ECO:0000313" key="2">
    <source>
        <dbReference type="Proteomes" id="UP000515596"/>
    </source>
</evidence>